<evidence type="ECO:0000313" key="2">
    <source>
        <dbReference type="EMBL" id="BAL77956.1"/>
    </source>
</evidence>
<keyword evidence="1" id="KW-0732">Signal</keyword>
<sequence>MKLLPVVFLAGLSGTALAQQEAVEVGKAMTEQLKPYRDCLKTEVAKATSKEQAQLIVQEACADLRLSVRPKLIETVRRILNPVPPSYNADQAADGALKMTQVGAYYDFTGEARAFHQRLRDQADERKTRP</sequence>
<organism evidence="2 3">
    <name type="scientific">Bradyrhizobium cosmicum</name>
    <dbReference type="NCBI Taxonomy" id="1404864"/>
    <lineage>
        <taxon>Bacteria</taxon>
        <taxon>Pseudomonadati</taxon>
        <taxon>Pseudomonadota</taxon>
        <taxon>Alphaproteobacteria</taxon>
        <taxon>Hyphomicrobiales</taxon>
        <taxon>Nitrobacteraceae</taxon>
        <taxon>Bradyrhizobium</taxon>
    </lineage>
</organism>
<protein>
    <submittedName>
        <fullName evidence="2">Uncharacterized protein</fullName>
    </submittedName>
</protein>
<dbReference type="KEGG" id="brs:S23_47620"/>
<feature type="signal peptide" evidence="1">
    <location>
        <begin position="1"/>
        <end position="18"/>
    </location>
</feature>
<evidence type="ECO:0000313" key="3">
    <source>
        <dbReference type="Proteomes" id="UP000007886"/>
    </source>
</evidence>
<name>A0AAI8MG48_9BRAD</name>
<reference evidence="2 3" key="1">
    <citation type="journal article" date="2012" name="Microbes Environ.">
        <title>Complete genome sequence of Bradyrhizobium sp. S23321: insights into symbiosis evolution in soil oligotrophs.</title>
        <authorList>
            <person name="Okubo T."/>
            <person name="Tsukui T."/>
            <person name="Maita H."/>
            <person name="Okamoto S."/>
            <person name="Oshima K."/>
            <person name="Fujisawa T."/>
            <person name="Saito A."/>
            <person name="Futamata H."/>
            <person name="Hattori R."/>
            <person name="Shimomura Y."/>
            <person name="Haruta S."/>
            <person name="Morimoto S."/>
            <person name="Wang Y."/>
            <person name="Sakai Y."/>
            <person name="Hattori M."/>
            <person name="Aizawa S."/>
            <person name="Nagashima K.V.P."/>
            <person name="Masuda S."/>
            <person name="Hattori T."/>
            <person name="Yamashita A."/>
            <person name="Bao Z."/>
            <person name="Hayatsu M."/>
            <person name="Kajiya-Kanegae H."/>
            <person name="Yoshinaga I."/>
            <person name="Sakamoto K."/>
            <person name="Toyota K."/>
            <person name="Nakao M."/>
            <person name="Kohara M."/>
            <person name="Anda M."/>
            <person name="Niwa R."/>
            <person name="Jung-Hwan P."/>
            <person name="Sameshima-Saito R."/>
            <person name="Tokuda S."/>
            <person name="Yamamoto S."/>
            <person name="Yamamoto S."/>
            <person name="Yokoyama T."/>
            <person name="Akutsu T."/>
            <person name="Nakamura Y."/>
            <person name="Nakahira-Yanaka Y."/>
            <person name="Takada Hoshino Y."/>
            <person name="Hirakawa H."/>
            <person name="Mitsui H."/>
            <person name="Terasawa K."/>
            <person name="Itakura M."/>
            <person name="Sato S."/>
            <person name="Ikeda-Ohtsubo W."/>
            <person name="Sakakura N."/>
            <person name="Kaminuma E."/>
            <person name="Minamisawa K."/>
        </authorList>
    </citation>
    <scope>NUCLEOTIDE SEQUENCE [LARGE SCALE GENOMIC DNA]</scope>
    <source>
        <strain evidence="2 3">S23321</strain>
    </source>
</reference>
<accession>A0AAI8MG48</accession>
<dbReference type="EMBL" id="AP012279">
    <property type="protein sequence ID" value="BAL77956.1"/>
    <property type="molecule type" value="Genomic_DNA"/>
</dbReference>
<dbReference type="RefSeq" id="WP_015687235.1">
    <property type="nucleotide sequence ID" value="NC_017082.1"/>
</dbReference>
<proteinExistence type="predicted"/>
<dbReference type="Proteomes" id="UP000007886">
    <property type="component" value="Chromosome"/>
</dbReference>
<feature type="chain" id="PRO_5042485378" evidence="1">
    <location>
        <begin position="19"/>
        <end position="130"/>
    </location>
</feature>
<evidence type="ECO:0000256" key="1">
    <source>
        <dbReference type="SAM" id="SignalP"/>
    </source>
</evidence>
<dbReference type="AlphaFoldDB" id="A0AAI8MG48"/>
<keyword evidence="3" id="KW-1185">Reference proteome</keyword>
<gene>
    <name evidence="2" type="ORF">S23_47620</name>
</gene>